<feature type="transmembrane region" description="Helical" evidence="9">
    <location>
        <begin position="368"/>
        <end position="390"/>
    </location>
</feature>
<name>A0A1B6D0N4_9HEMI</name>
<dbReference type="AlphaFoldDB" id="A0A1B6D0N4"/>
<keyword evidence="8" id="KW-0325">Glycoprotein</keyword>
<reference evidence="14" key="1">
    <citation type="submission" date="2015-12" db="EMBL/GenBank/DDBJ databases">
        <title>De novo transcriptome assembly of four potential Pierce s Disease insect vectors from Arizona vineyards.</title>
        <authorList>
            <person name="Tassone E.E."/>
        </authorList>
    </citation>
    <scope>NUCLEOTIDE SEQUENCE</scope>
</reference>
<accession>A0A1B6D0N4</accession>
<dbReference type="Gene3D" id="1.10.510.10">
    <property type="entry name" value="Transferase(Phosphotransferase) domain 1"/>
    <property type="match status" value="1"/>
</dbReference>
<dbReference type="Pfam" id="PF00041">
    <property type="entry name" value="fn3"/>
    <property type="match status" value="1"/>
</dbReference>
<dbReference type="InterPro" id="IPR003961">
    <property type="entry name" value="FN3_dom"/>
</dbReference>
<dbReference type="Pfam" id="PF07714">
    <property type="entry name" value="PK_Tyr_Ser-Thr"/>
    <property type="match status" value="1"/>
</dbReference>
<dbReference type="CDD" id="cd00063">
    <property type="entry name" value="FN3"/>
    <property type="match status" value="1"/>
</dbReference>
<dbReference type="InterPro" id="IPR036116">
    <property type="entry name" value="FN3_sf"/>
</dbReference>
<feature type="domain" description="WSC" evidence="13">
    <location>
        <begin position="30"/>
        <end position="116"/>
    </location>
</feature>
<dbReference type="InterPro" id="IPR001245">
    <property type="entry name" value="Ser-Thr/Tyr_kinase_cat_dom"/>
</dbReference>
<proteinExistence type="predicted"/>
<dbReference type="SUPFAM" id="SSF56112">
    <property type="entry name" value="Protein kinase-like (PK-like)"/>
    <property type="match status" value="1"/>
</dbReference>
<feature type="signal peptide" evidence="10">
    <location>
        <begin position="1"/>
        <end position="22"/>
    </location>
</feature>
<evidence type="ECO:0000256" key="7">
    <source>
        <dbReference type="ARBA" id="ARBA00023157"/>
    </source>
</evidence>
<dbReference type="GO" id="GO:0004672">
    <property type="term" value="F:protein kinase activity"/>
    <property type="evidence" value="ECO:0007669"/>
    <property type="project" value="InterPro"/>
</dbReference>
<dbReference type="InterPro" id="IPR000719">
    <property type="entry name" value="Prot_kinase_dom"/>
</dbReference>
<dbReference type="PROSITE" id="PS50853">
    <property type="entry name" value="FN3"/>
    <property type="match status" value="1"/>
</dbReference>
<feature type="domain" description="Protein kinase" evidence="11">
    <location>
        <begin position="473"/>
        <end position="729"/>
    </location>
</feature>
<keyword evidence="2 9" id="KW-0812">Transmembrane</keyword>
<dbReference type="PROSITE" id="PS50011">
    <property type="entry name" value="PROTEIN_KINASE_DOM"/>
    <property type="match status" value="1"/>
</dbReference>
<dbReference type="InterPro" id="IPR011009">
    <property type="entry name" value="Kinase-like_dom_sf"/>
</dbReference>
<evidence type="ECO:0000256" key="3">
    <source>
        <dbReference type="ARBA" id="ARBA00022729"/>
    </source>
</evidence>
<dbReference type="PANTHER" id="PTHR24051:SF9">
    <property type="entry name" value="FIBRONECTIN TYPE-III DOMAIN-CONTAINING PROTEIN"/>
    <property type="match status" value="1"/>
</dbReference>
<evidence type="ECO:0000256" key="4">
    <source>
        <dbReference type="ARBA" id="ARBA00022737"/>
    </source>
</evidence>
<evidence type="ECO:0000259" key="12">
    <source>
        <dbReference type="PROSITE" id="PS50853"/>
    </source>
</evidence>
<dbReference type="InterPro" id="IPR057598">
    <property type="entry name" value="Fn3_PTPRU"/>
</dbReference>
<evidence type="ECO:0000259" key="13">
    <source>
        <dbReference type="PROSITE" id="PS51212"/>
    </source>
</evidence>
<comment type="subcellular location">
    <subcellularLocation>
        <location evidence="1">Membrane</location>
        <topology evidence="1">Single-pass type I membrane protein</topology>
    </subcellularLocation>
</comment>
<evidence type="ECO:0000259" key="11">
    <source>
        <dbReference type="PROSITE" id="PS50011"/>
    </source>
</evidence>
<dbReference type="PROSITE" id="PS51212">
    <property type="entry name" value="WSC"/>
    <property type="match status" value="1"/>
</dbReference>
<protein>
    <recommendedName>
        <fullName evidence="15">Receptor protein-tyrosine kinase</fullName>
    </recommendedName>
</protein>
<evidence type="ECO:0000256" key="9">
    <source>
        <dbReference type="SAM" id="Phobius"/>
    </source>
</evidence>
<keyword evidence="5 9" id="KW-1133">Transmembrane helix</keyword>
<dbReference type="InterPro" id="IPR013783">
    <property type="entry name" value="Ig-like_fold"/>
</dbReference>
<dbReference type="SMART" id="SM00321">
    <property type="entry name" value="WSC"/>
    <property type="match status" value="1"/>
</dbReference>
<dbReference type="PRINTS" id="PR00014">
    <property type="entry name" value="FNTYPEIII"/>
</dbReference>
<dbReference type="Pfam" id="PF01822">
    <property type="entry name" value="WSC"/>
    <property type="match status" value="1"/>
</dbReference>
<gene>
    <name evidence="14" type="ORF">g.18677</name>
</gene>
<keyword evidence="7" id="KW-1015">Disulfide bond</keyword>
<evidence type="ECO:0000256" key="6">
    <source>
        <dbReference type="ARBA" id="ARBA00023136"/>
    </source>
</evidence>
<feature type="domain" description="Fibronectin type-III" evidence="12">
    <location>
        <begin position="119"/>
        <end position="223"/>
    </location>
</feature>
<organism evidence="14">
    <name type="scientific">Clastoptera arizonana</name>
    <name type="common">Arizona spittle bug</name>
    <dbReference type="NCBI Taxonomy" id="38151"/>
    <lineage>
        <taxon>Eukaryota</taxon>
        <taxon>Metazoa</taxon>
        <taxon>Ecdysozoa</taxon>
        <taxon>Arthropoda</taxon>
        <taxon>Hexapoda</taxon>
        <taxon>Insecta</taxon>
        <taxon>Pterygota</taxon>
        <taxon>Neoptera</taxon>
        <taxon>Paraneoptera</taxon>
        <taxon>Hemiptera</taxon>
        <taxon>Auchenorrhyncha</taxon>
        <taxon>Cercopoidea</taxon>
        <taxon>Clastopteridae</taxon>
        <taxon>Clastoptera</taxon>
    </lineage>
</organism>
<dbReference type="EMBL" id="GEDC01018036">
    <property type="protein sequence ID" value="JAS19262.1"/>
    <property type="molecule type" value="Transcribed_RNA"/>
</dbReference>
<evidence type="ECO:0000313" key="14">
    <source>
        <dbReference type="EMBL" id="JAS19262.1"/>
    </source>
</evidence>
<dbReference type="InterPro" id="IPR051622">
    <property type="entry name" value="R-tyr_protein_phosphatases"/>
</dbReference>
<evidence type="ECO:0000256" key="8">
    <source>
        <dbReference type="ARBA" id="ARBA00023180"/>
    </source>
</evidence>
<dbReference type="PANTHER" id="PTHR24051">
    <property type="entry name" value="SUSHI DOMAIN-CONTAINING PROTEIN 1"/>
    <property type="match status" value="1"/>
</dbReference>
<feature type="non-terminal residue" evidence="14">
    <location>
        <position position="1"/>
    </location>
</feature>
<evidence type="ECO:0000256" key="2">
    <source>
        <dbReference type="ARBA" id="ARBA00022692"/>
    </source>
</evidence>
<keyword evidence="3 10" id="KW-0732">Signal</keyword>
<dbReference type="InterPro" id="IPR002889">
    <property type="entry name" value="WSC_carb-bd"/>
</dbReference>
<evidence type="ECO:0008006" key="15">
    <source>
        <dbReference type="Google" id="ProtNLM"/>
    </source>
</evidence>
<dbReference type="Gene3D" id="2.60.40.10">
    <property type="entry name" value="Immunoglobulins"/>
    <property type="match status" value="1"/>
</dbReference>
<evidence type="ECO:0000256" key="10">
    <source>
        <dbReference type="SAM" id="SignalP"/>
    </source>
</evidence>
<keyword evidence="4" id="KW-0677">Repeat</keyword>
<dbReference type="GO" id="GO:0005524">
    <property type="term" value="F:ATP binding"/>
    <property type="evidence" value="ECO:0007669"/>
    <property type="project" value="InterPro"/>
</dbReference>
<evidence type="ECO:0000256" key="5">
    <source>
        <dbReference type="ARBA" id="ARBA00022989"/>
    </source>
</evidence>
<keyword evidence="6 9" id="KW-0472">Membrane</keyword>
<dbReference type="GO" id="GO:0016020">
    <property type="term" value="C:membrane"/>
    <property type="evidence" value="ECO:0007669"/>
    <property type="project" value="UniProtKB-SubCell"/>
</dbReference>
<dbReference type="Pfam" id="PF23144">
    <property type="entry name" value="Fn3_PTPRU"/>
    <property type="match status" value="1"/>
</dbReference>
<feature type="chain" id="PRO_5008580836" description="Receptor protein-tyrosine kinase" evidence="10">
    <location>
        <begin position="23"/>
        <end position="772"/>
    </location>
</feature>
<dbReference type="SMART" id="SM00060">
    <property type="entry name" value="FN3"/>
    <property type="match status" value="1"/>
</dbReference>
<evidence type="ECO:0000256" key="1">
    <source>
        <dbReference type="ARBA" id="ARBA00004479"/>
    </source>
</evidence>
<sequence length="772" mass="86929">IMHLNFALFFISIFEMISLLTGDVTFQEQYNQDIGCFAFDHINYQKVEPEYALSMDKCVEKCLGNYFRYCGVVNATLCYCGSKLNTQGPSSCNLPCLNNSVEICGGLNAISIRSTGYLVPGPPDNVKEINILENAIELTWTEPKAPNGNILNYDIQAHPLETFANKIALPSHSWSYSGNTTKAELLGLHSGTKYNFSISAVNDNGIGKGEVRAVWTEIGSPPIPDVPVVLLTEKNKIKIHLKPVINEYGPITSYRIVVSYDVGRLFTHEELKNWSAAESEGTPAYITAEIKPKEFLEEFFVGDGNLYGGYFNAPLSSKRHYHVSFGIISTFHEVSKASYSNFTHLSNHFTKTISIEENNDGDTVLNEILIAAIVVSALVLVLLVVAYVYLRIKLGGIVRPQNLQEMVFQGPFIDMDNNAFIDDEQENVGNEENNTNEPYRLCQDDNGQSHARFSLNSSGVFSLVGFVDKFLMDPTQSIKFEGLYGPIFECTVKNPSTSKMMKALTLKIDGDKIHHEKFLGDLFLHTFCKHHNIIQILGLYMESKNTYHIIMDNFSFTLKHMLLQYRNAIKMNFNTSCEKPGKFLQIAIGIAEGVQHLYSREVVHNRLCARNILIENGNVPKIYNFAVTTTKKPADISYSRWQPPSELRQTSNEDNDVWSFGVLMWEIFSIGATPYVHKTNEDLMREKIRPPLPKIDYIPDSLNKTILDCTTNSVERLKIQVLVQVLKKIAVSGTSGFSGESLPSSFEDLNNYPFNLNLEGYSLNEQSRFNLF</sequence>
<dbReference type="SUPFAM" id="SSF49265">
    <property type="entry name" value="Fibronectin type III"/>
    <property type="match status" value="1"/>
</dbReference>